<dbReference type="SUPFAM" id="SSF69065">
    <property type="entry name" value="RNase III domain-like"/>
    <property type="match status" value="1"/>
</dbReference>
<dbReference type="Gene3D" id="1.10.1520.10">
    <property type="entry name" value="Ribonuclease III domain"/>
    <property type="match status" value="1"/>
</dbReference>
<keyword evidence="12 15" id="KW-0378">Hydrolase</keyword>
<dbReference type="PROSITE" id="PS50137">
    <property type="entry name" value="DS_RBD"/>
    <property type="match status" value="1"/>
</dbReference>
<dbReference type="STRING" id="36842.SAMN02194393_04642"/>
<evidence type="ECO:0000256" key="14">
    <source>
        <dbReference type="ARBA" id="ARBA00022884"/>
    </source>
</evidence>
<dbReference type="FunFam" id="1.10.1520.10:FF:000001">
    <property type="entry name" value="Ribonuclease 3"/>
    <property type="match status" value="1"/>
</dbReference>
<comment type="cofactor">
    <cofactor evidence="15">
        <name>Mg(2+)</name>
        <dbReference type="ChEBI" id="CHEBI:18420"/>
    </cofactor>
</comment>
<comment type="subunit">
    <text evidence="4 15">Homodimer.</text>
</comment>
<name>A0A1T5MFW4_9FIRM</name>
<dbReference type="SMART" id="SM00535">
    <property type="entry name" value="RIBOc"/>
    <property type="match status" value="1"/>
</dbReference>
<evidence type="ECO:0000313" key="19">
    <source>
        <dbReference type="Proteomes" id="UP000190285"/>
    </source>
</evidence>
<evidence type="ECO:0000256" key="6">
    <source>
        <dbReference type="ARBA" id="ARBA00022552"/>
    </source>
</evidence>
<keyword evidence="9 15" id="KW-0540">Nuclease</keyword>
<dbReference type="Proteomes" id="UP000190285">
    <property type="component" value="Unassembled WGS sequence"/>
</dbReference>
<dbReference type="GO" id="GO:0004525">
    <property type="term" value="F:ribonuclease III activity"/>
    <property type="evidence" value="ECO:0007669"/>
    <property type="project" value="UniProtKB-UniRule"/>
</dbReference>
<dbReference type="InterPro" id="IPR011907">
    <property type="entry name" value="RNase_III"/>
</dbReference>
<keyword evidence="10 15" id="KW-0479">Metal-binding</keyword>
<evidence type="ECO:0000256" key="12">
    <source>
        <dbReference type="ARBA" id="ARBA00022801"/>
    </source>
</evidence>
<accession>A0A1T5MFW4</accession>
<proteinExistence type="inferred from homology"/>
<comment type="function">
    <text evidence="15">Digests double-stranded RNA. Involved in the processing of primary rRNA transcript to yield the immediate precursors to the large and small rRNAs (23S and 16S). Processes some mRNAs, and tRNAs when they are encoded in the rRNA operon. Processes pre-crRNA and tracrRNA of type II CRISPR loci if present in the organism.</text>
</comment>
<feature type="binding site" evidence="15">
    <location>
        <position position="48"/>
    </location>
    <ligand>
        <name>Mg(2+)</name>
        <dbReference type="ChEBI" id="CHEBI:18420"/>
    </ligand>
</feature>
<dbReference type="HAMAP" id="MF_00104">
    <property type="entry name" value="RNase_III"/>
    <property type="match status" value="1"/>
</dbReference>
<evidence type="ECO:0000256" key="7">
    <source>
        <dbReference type="ARBA" id="ARBA00022664"/>
    </source>
</evidence>
<dbReference type="GO" id="GO:0019843">
    <property type="term" value="F:rRNA binding"/>
    <property type="evidence" value="ECO:0007669"/>
    <property type="project" value="UniProtKB-KW"/>
</dbReference>
<dbReference type="EC" id="3.1.26.3" evidence="15"/>
<feature type="active site" evidence="15">
    <location>
        <position position="52"/>
    </location>
</feature>
<keyword evidence="19" id="KW-1185">Reference proteome</keyword>
<keyword evidence="11 15" id="KW-0255">Endonuclease</keyword>
<dbReference type="SUPFAM" id="SSF54768">
    <property type="entry name" value="dsRNA-binding domain-like"/>
    <property type="match status" value="1"/>
</dbReference>
<comment type="similarity">
    <text evidence="3">Belongs to the ribonuclease III family.</text>
</comment>
<dbReference type="GO" id="GO:0006364">
    <property type="term" value="P:rRNA processing"/>
    <property type="evidence" value="ECO:0007669"/>
    <property type="project" value="UniProtKB-UniRule"/>
</dbReference>
<keyword evidence="15" id="KW-0699">rRNA-binding</keyword>
<dbReference type="Gene3D" id="3.30.160.20">
    <property type="match status" value="1"/>
</dbReference>
<evidence type="ECO:0000256" key="8">
    <source>
        <dbReference type="ARBA" id="ARBA00022694"/>
    </source>
</evidence>
<dbReference type="Pfam" id="PF14622">
    <property type="entry name" value="Ribonucleas_3_3"/>
    <property type="match status" value="1"/>
</dbReference>
<dbReference type="InterPro" id="IPR000999">
    <property type="entry name" value="RNase_III_dom"/>
</dbReference>
<sequence length="236" mass="26798">MHRGNLKEFEDLIHYEFRNKELLVEALTHSSYANERKNRKCKYNERLEFLGDSVLGLVISDYLFINYPDLPEGELTKTRAKIVCETTLSFCAKTINLGYYLMLGKGEEATGGRERQSLLADAFESIIGAIYLDGGIDSATMFILSTMREVINDALCGKIFIDYKTRLQEVIQNDSNVKITYEIINEKGPDHNKTFYTQVKRNARVLGHGKGKSKKESEQNAARMALDVMKGSCNIE</sequence>
<dbReference type="RefSeq" id="WP_079495068.1">
    <property type="nucleotide sequence ID" value="NZ_FUZT01000015.1"/>
</dbReference>
<dbReference type="PANTHER" id="PTHR11207:SF0">
    <property type="entry name" value="RIBONUCLEASE 3"/>
    <property type="match status" value="1"/>
</dbReference>
<dbReference type="GO" id="GO:0006397">
    <property type="term" value="P:mRNA processing"/>
    <property type="evidence" value="ECO:0007669"/>
    <property type="project" value="UniProtKB-UniRule"/>
</dbReference>
<comment type="catalytic activity">
    <reaction evidence="1 15">
        <text>Endonucleolytic cleavage to 5'-phosphomonoester.</text>
        <dbReference type="EC" id="3.1.26.3"/>
    </reaction>
</comment>
<evidence type="ECO:0000256" key="13">
    <source>
        <dbReference type="ARBA" id="ARBA00022842"/>
    </source>
</evidence>
<feature type="binding site" evidence="15">
    <location>
        <position position="121"/>
    </location>
    <ligand>
        <name>Mg(2+)</name>
        <dbReference type="ChEBI" id="CHEBI:18420"/>
    </ligand>
</feature>
<dbReference type="InterPro" id="IPR014720">
    <property type="entry name" value="dsRBD_dom"/>
</dbReference>
<dbReference type="GO" id="GO:0010468">
    <property type="term" value="P:regulation of gene expression"/>
    <property type="evidence" value="ECO:0007669"/>
    <property type="project" value="TreeGrafter"/>
</dbReference>
<feature type="binding site" evidence="15">
    <location>
        <position position="124"/>
    </location>
    <ligand>
        <name>Mg(2+)</name>
        <dbReference type="ChEBI" id="CHEBI:18420"/>
    </ligand>
</feature>
<dbReference type="InterPro" id="IPR036389">
    <property type="entry name" value="RNase_III_sf"/>
</dbReference>
<dbReference type="GO" id="GO:0042802">
    <property type="term" value="F:identical protein binding"/>
    <property type="evidence" value="ECO:0007669"/>
    <property type="project" value="UniProtKB-ARBA"/>
</dbReference>
<reference evidence="18 19" key="1">
    <citation type="submission" date="2017-02" db="EMBL/GenBank/DDBJ databases">
        <authorList>
            <person name="Peterson S.W."/>
        </authorList>
    </citation>
    <scope>NUCLEOTIDE SEQUENCE [LARGE SCALE GENOMIC DNA]</scope>
    <source>
        <strain evidence="18 19">M1</strain>
    </source>
</reference>
<keyword evidence="13 15" id="KW-0460">Magnesium</keyword>
<dbReference type="GO" id="GO:0008033">
    <property type="term" value="P:tRNA processing"/>
    <property type="evidence" value="ECO:0007669"/>
    <property type="project" value="UniProtKB-KW"/>
</dbReference>
<keyword evidence="8 15" id="KW-0819">tRNA processing</keyword>
<evidence type="ECO:0000256" key="15">
    <source>
        <dbReference type="HAMAP-Rule" id="MF_00104"/>
    </source>
</evidence>
<evidence type="ECO:0000256" key="2">
    <source>
        <dbReference type="ARBA" id="ARBA00004496"/>
    </source>
</evidence>
<evidence type="ECO:0000256" key="10">
    <source>
        <dbReference type="ARBA" id="ARBA00022723"/>
    </source>
</evidence>
<evidence type="ECO:0000256" key="11">
    <source>
        <dbReference type="ARBA" id="ARBA00022759"/>
    </source>
</evidence>
<evidence type="ECO:0000256" key="9">
    <source>
        <dbReference type="ARBA" id="ARBA00022722"/>
    </source>
</evidence>
<dbReference type="AlphaFoldDB" id="A0A1T5MFW4"/>
<dbReference type="GO" id="GO:0003725">
    <property type="term" value="F:double-stranded RNA binding"/>
    <property type="evidence" value="ECO:0007669"/>
    <property type="project" value="TreeGrafter"/>
</dbReference>
<dbReference type="CDD" id="cd10845">
    <property type="entry name" value="DSRM_RNAse_III_family"/>
    <property type="match status" value="1"/>
</dbReference>
<gene>
    <name evidence="15" type="primary">rnc</name>
    <name evidence="18" type="ORF">SAMN02194393_04642</name>
</gene>
<feature type="domain" description="RNase III" evidence="17">
    <location>
        <begin position="6"/>
        <end position="135"/>
    </location>
</feature>
<dbReference type="PANTHER" id="PTHR11207">
    <property type="entry name" value="RIBONUCLEASE III"/>
    <property type="match status" value="1"/>
</dbReference>
<evidence type="ECO:0000256" key="5">
    <source>
        <dbReference type="ARBA" id="ARBA00022490"/>
    </source>
</evidence>
<organism evidence="18 19">
    <name type="scientific">Maledivibacter halophilus</name>
    <dbReference type="NCBI Taxonomy" id="36842"/>
    <lineage>
        <taxon>Bacteria</taxon>
        <taxon>Bacillati</taxon>
        <taxon>Bacillota</taxon>
        <taxon>Clostridia</taxon>
        <taxon>Peptostreptococcales</taxon>
        <taxon>Caminicellaceae</taxon>
        <taxon>Maledivibacter</taxon>
    </lineage>
</organism>
<dbReference type="SMART" id="SM00358">
    <property type="entry name" value="DSRM"/>
    <property type="match status" value="1"/>
</dbReference>
<dbReference type="GO" id="GO:0005737">
    <property type="term" value="C:cytoplasm"/>
    <property type="evidence" value="ECO:0007669"/>
    <property type="project" value="UniProtKB-SubCell"/>
</dbReference>
<keyword evidence="7 15" id="KW-0507">mRNA processing</keyword>
<feature type="domain" description="DRBM" evidence="16">
    <location>
        <begin position="162"/>
        <end position="231"/>
    </location>
</feature>
<keyword evidence="14 15" id="KW-0694">RNA-binding</keyword>
<evidence type="ECO:0000256" key="3">
    <source>
        <dbReference type="ARBA" id="ARBA00010183"/>
    </source>
</evidence>
<dbReference type="Pfam" id="PF00035">
    <property type="entry name" value="dsrm"/>
    <property type="match status" value="1"/>
</dbReference>
<dbReference type="CDD" id="cd00593">
    <property type="entry name" value="RIBOc"/>
    <property type="match status" value="1"/>
</dbReference>
<keyword evidence="6 15" id="KW-0698">rRNA processing</keyword>
<dbReference type="PROSITE" id="PS50142">
    <property type="entry name" value="RNASE_3_2"/>
    <property type="match status" value="1"/>
</dbReference>
<comment type="subcellular location">
    <subcellularLocation>
        <location evidence="2 15">Cytoplasm</location>
    </subcellularLocation>
</comment>
<feature type="active site" evidence="15">
    <location>
        <position position="124"/>
    </location>
</feature>
<evidence type="ECO:0000256" key="4">
    <source>
        <dbReference type="ARBA" id="ARBA00011738"/>
    </source>
</evidence>
<protein>
    <recommendedName>
        <fullName evidence="15">Ribonuclease 3</fullName>
        <ecNumber evidence="15">3.1.26.3</ecNumber>
    </recommendedName>
    <alternativeName>
        <fullName evidence="15">Ribonuclease III</fullName>
        <shortName evidence="15">RNase III</shortName>
    </alternativeName>
</protein>
<dbReference type="EMBL" id="FUZT01000015">
    <property type="protein sequence ID" value="SKC87117.1"/>
    <property type="molecule type" value="Genomic_DNA"/>
</dbReference>
<evidence type="ECO:0000259" key="17">
    <source>
        <dbReference type="PROSITE" id="PS50142"/>
    </source>
</evidence>
<dbReference type="NCBIfam" id="TIGR02191">
    <property type="entry name" value="RNaseIII"/>
    <property type="match status" value="1"/>
</dbReference>
<dbReference type="GO" id="GO:0046872">
    <property type="term" value="F:metal ion binding"/>
    <property type="evidence" value="ECO:0007669"/>
    <property type="project" value="UniProtKB-KW"/>
</dbReference>
<evidence type="ECO:0000256" key="1">
    <source>
        <dbReference type="ARBA" id="ARBA00000109"/>
    </source>
</evidence>
<dbReference type="PROSITE" id="PS00517">
    <property type="entry name" value="RNASE_3_1"/>
    <property type="match status" value="1"/>
</dbReference>
<evidence type="ECO:0000259" key="16">
    <source>
        <dbReference type="PROSITE" id="PS50137"/>
    </source>
</evidence>
<dbReference type="FunFam" id="3.30.160.20:FF:000003">
    <property type="entry name" value="Ribonuclease 3"/>
    <property type="match status" value="1"/>
</dbReference>
<evidence type="ECO:0000313" key="18">
    <source>
        <dbReference type="EMBL" id="SKC87117.1"/>
    </source>
</evidence>
<keyword evidence="5 15" id="KW-0963">Cytoplasm</keyword>